<dbReference type="CDD" id="cd02439">
    <property type="entry name" value="DMB-PRT_CobT"/>
    <property type="match status" value="1"/>
</dbReference>
<comment type="caution">
    <text evidence="11">The sequence shown here is derived from an EMBL/GenBank/DDBJ whole genome shotgun (WGS) entry which is preliminary data.</text>
</comment>
<dbReference type="PANTHER" id="PTHR43463:SF1">
    <property type="entry name" value="NICOTINATE-NUCLEOTIDE--DIMETHYLBENZIMIDAZOLE PHOSPHORIBOSYLTRANSFERASE"/>
    <property type="match status" value="1"/>
</dbReference>
<keyword evidence="7 10" id="KW-0808">Transferase</keyword>
<dbReference type="HAMAP" id="MF_00230">
    <property type="entry name" value="CobT"/>
    <property type="match status" value="1"/>
</dbReference>
<dbReference type="Gene3D" id="3.40.50.10210">
    <property type="match status" value="1"/>
</dbReference>
<keyword evidence="5 10" id="KW-0169">Cobalamin biosynthesis</keyword>
<dbReference type="InterPro" id="IPR023195">
    <property type="entry name" value="Nict_dMeBzImd_PRibTrfase_N"/>
</dbReference>
<evidence type="ECO:0000256" key="3">
    <source>
        <dbReference type="ARBA" id="ARBA00011991"/>
    </source>
</evidence>
<dbReference type="InterPro" id="IPR017846">
    <property type="entry name" value="Nict_dMeBzImd_PRibTrfase_bact"/>
</dbReference>
<reference evidence="11 12" key="1">
    <citation type="submission" date="2024-07" db="EMBL/GenBank/DDBJ databases">
        <authorList>
            <person name="Ren Q."/>
        </authorList>
    </citation>
    <scope>NUCLEOTIDE SEQUENCE [LARGE SCALE GENOMIC DNA]</scope>
    <source>
        <strain evidence="11 12">REN37</strain>
    </source>
</reference>
<evidence type="ECO:0000256" key="9">
    <source>
        <dbReference type="ARBA" id="ARBA00047340"/>
    </source>
</evidence>
<protein>
    <recommendedName>
        <fullName evidence="4 10">Nicotinate-nucleotide--dimethylbenzimidazole phosphoribosyltransferase</fullName>
        <shortName evidence="10">NN:DBI PRT</shortName>
        <ecNumber evidence="3 10">2.4.2.21</ecNumber>
    </recommendedName>
    <alternativeName>
        <fullName evidence="8 10">N(1)-alpha-phosphoribosyltransferase</fullName>
    </alternativeName>
</protein>
<accession>A0ABV4AE46</accession>
<dbReference type="GO" id="GO:0008939">
    <property type="term" value="F:nicotinate-nucleotide-dimethylbenzimidazole phosphoribosyltransferase activity"/>
    <property type="evidence" value="ECO:0007669"/>
    <property type="project" value="UniProtKB-EC"/>
</dbReference>
<evidence type="ECO:0000313" key="12">
    <source>
        <dbReference type="Proteomes" id="UP001562065"/>
    </source>
</evidence>
<organism evidence="11 12">
    <name type="scientific">Isoalcanivorax beigongshangi</name>
    <dbReference type="NCBI Taxonomy" id="3238810"/>
    <lineage>
        <taxon>Bacteria</taxon>
        <taxon>Pseudomonadati</taxon>
        <taxon>Pseudomonadota</taxon>
        <taxon>Gammaproteobacteria</taxon>
        <taxon>Oceanospirillales</taxon>
        <taxon>Alcanivoracaceae</taxon>
        <taxon>Isoalcanivorax</taxon>
    </lineage>
</organism>
<comment type="catalytic activity">
    <reaction evidence="9 10">
        <text>5,6-dimethylbenzimidazole + nicotinate beta-D-ribonucleotide = alpha-ribazole 5'-phosphate + nicotinate + H(+)</text>
        <dbReference type="Rhea" id="RHEA:11196"/>
        <dbReference type="ChEBI" id="CHEBI:15378"/>
        <dbReference type="ChEBI" id="CHEBI:15890"/>
        <dbReference type="ChEBI" id="CHEBI:32544"/>
        <dbReference type="ChEBI" id="CHEBI:57502"/>
        <dbReference type="ChEBI" id="CHEBI:57918"/>
        <dbReference type="EC" id="2.4.2.21"/>
    </reaction>
</comment>
<evidence type="ECO:0000256" key="2">
    <source>
        <dbReference type="ARBA" id="ARBA00007110"/>
    </source>
</evidence>
<feature type="active site" description="Proton acceptor" evidence="10">
    <location>
        <position position="316"/>
    </location>
</feature>
<evidence type="ECO:0000256" key="8">
    <source>
        <dbReference type="ARBA" id="ARBA00030686"/>
    </source>
</evidence>
<dbReference type="NCBIfam" id="NF000996">
    <property type="entry name" value="PRK00105.1"/>
    <property type="match status" value="1"/>
</dbReference>
<gene>
    <name evidence="10 11" type="primary">cobT</name>
    <name evidence="11" type="ORF">AB5I84_03015</name>
</gene>
<dbReference type="EC" id="2.4.2.21" evidence="3 10"/>
<comment type="function">
    <text evidence="10">Catalyzes the synthesis of alpha-ribazole-5'-phosphate from nicotinate mononucleotide (NAMN) and 5,6-dimethylbenzimidazole (DMB).</text>
</comment>
<dbReference type="PANTHER" id="PTHR43463">
    <property type="entry name" value="NICOTINATE-NUCLEOTIDE--DIMETHYLBENZIMIDAZOLE PHOSPHORIBOSYLTRANSFERASE"/>
    <property type="match status" value="1"/>
</dbReference>
<dbReference type="SUPFAM" id="SSF52733">
    <property type="entry name" value="Nicotinate mononucleotide:5,6-dimethylbenzimidazole phosphoribosyltransferase (CobT)"/>
    <property type="match status" value="1"/>
</dbReference>
<evidence type="ECO:0000256" key="1">
    <source>
        <dbReference type="ARBA" id="ARBA00005049"/>
    </source>
</evidence>
<evidence type="ECO:0000256" key="6">
    <source>
        <dbReference type="ARBA" id="ARBA00022676"/>
    </source>
</evidence>
<dbReference type="RefSeq" id="WP_369454353.1">
    <property type="nucleotide sequence ID" value="NZ_JBGCUO010000001.1"/>
</dbReference>
<evidence type="ECO:0000256" key="5">
    <source>
        <dbReference type="ARBA" id="ARBA00022573"/>
    </source>
</evidence>
<keyword evidence="6 10" id="KW-0328">Glycosyltransferase</keyword>
<evidence type="ECO:0000256" key="4">
    <source>
        <dbReference type="ARBA" id="ARBA00015486"/>
    </source>
</evidence>
<proteinExistence type="inferred from homology"/>
<comment type="pathway">
    <text evidence="1 10">Nucleoside biosynthesis; alpha-ribazole biosynthesis; alpha-ribazole from 5,6-dimethylbenzimidazole: step 1/2.</text>
</comment>
<dbReference type="Pfam" id="PF02277">
    <property type="entry name" value="DBI_PRT"/>
    <property type="match status" value="1"/>
</dbReference>
<dbReference type="Proteomes" id="UP001562065">
    <property type="component" value="Unassembled WGS sequence"/>
</dbReference>
<name>A0ABV4AE46_9GAMM</name>
<evidence type="ECO:0000313" key="11">
    <source>
        <dbReference type="EMBL" id="MEY1661115.1"/>
    </source>
</evidence>
<dbReference type="Gene3D" id="1.10.1610.10">
    <property type="match status" value="1"/>
</dbReference>
<dbReference type="InterPro" id="IPR036087">
    <property type="entry name" value="Nict_dMeBzImd_PRibTrfase_sf"/>
</dbReference>
<evidence type="ECO:0000256" key="10">
    <source>
        <dbReference type="HAMAP-Rule" id="MF_00230"/>
    </source>
</evidence>
<sequence>MSSAFWQLAPTAPDAAVAAQARHHQTQLTKPPGALGQLEALAITLAAQQGRVFPQLQRPWITVFAGDHGVCEEGVSAFPQAVTAQMVANFAAGGAAINVLAQQLDATLEVVNLGTVAPLPPLAGVRDAAIMPGTANLCRTPAMTTAQCTAALAEGDAAAARAADAGSDLFIGGEMGIGNTTAAAALASALLACDPAALAGPGTGLAPAGVQHKVQVLRAALARHGTDSEPLAALASLGGLELAGMAGAFIGAAQRGIPVLVDGFIATAAALAACRLQPALRPWLHFGHRSGEPGHSRLLSALDASPLLDLGLRLGEGSGAAAAVPLLKLACALHRDMATFADAGISGA</sequence>
<keyword evidence="12" id="KW-1185">Reference proteome</keyword>
<evidence type="ECO:0000256" key="7">
    <source>
        <dbReference type="ARBA" id="ARBA00022679"/>
    </source>
</evidence>
<comment type="similarity">
    <text evidence="2 10">Belongs to the CobT family.</text>
</comment>
<dbReference type="EMBL" id="JBGCUO010000001">
    <property type="protein sequence ID" value="MEY1661115.1"/>
    <property type="molecule type" value="Genomic_DNA"/>
</dbReference>
<dbReference type="InterPro" id="IPR003200">
    <property type="entry name" value="Nict_dMeBzImd_PRibTrfase"/>
</dbReference>
<dbReference type="NCBIfam" id="TIGR03160">
    <property type="entry name" value="cobT_DBIPRT"/>
    <property type="match status" value="1"/>
</dbReference>